<dbReference type="PROSITE" id="PS50977">
    <property type="entry name" value="HTH_TETR_2"/>
    <property type="match status" value="1"/>
</dbReference>
<keyword evidence="1" id="KW-0238">DNA-binding</keyword>
<sequence>MTAKEEILQVAKERFLMFGSKHISMDELAVLLGISKKTIYGHFPSKEDLVNESIKLLITEFNKDASAFLNGNNGHLEKIASIYDVVFDYLVRFKPSFVVGLRKYYPKAYGTYREFTKEFVFTIIFDLLVKAKYQGKIRQETNLKLFCKLYFFKLENRLFTEDNLLDDHSKEQLFEAMILVPLRGIRMVPA</sequence>
<reference evidence="3" key="1">
    <citation type="journal article" date="2015" name="Nature">
        <title>Complex archaea that bridge the gap between prokaryotes and eukaryotes.</title>
        <authorList>
            <person name="Spang A."/>
            <person name="Saw J.H."/>
            <person name="Jorgensen S.L."/>
            <person name="Zaremba-Niedzwiedzka K."/>
            <person name="Martijn J."/>
            <person name="Lind A.E."/>
            <person name="van Eijk R."/>
            <person name="Schleper C."/>
            <person name="Guy L."/>
            <person name="Ettema T.J."/>
        </authorList>
    </citation>
    <scope>NUCLEOTIDE SEQUENCE</scope>
</reference>
<dbReference type="EMBL" id="LAZR01003177">
    <property type="protein sequence ID" value="KKN21128.1"/>
    <property type="molecule type" value="Genomic_DNA"/>
</dbReference>
<evidence type="ECO:0000256" key="1">
    <source>
        <dbReference type="ARBA" id="ARBA00023125"/>
    </source>
</evidence>
<name>A0A0F9RV94_9ZZZZ</name>
<dbReference type="PANTHER" id="PTHR43479:SF11">
    <property type="entry name" value="ACREF_ENVCD OPERON REPRESSOR-RELATED"/>
    <property type="match status" value="1"/>
</dbReference>
<dbReference type="InterPro" id="IPR009057">
    <property type="entry name" value="Homeodomain-like_sf"/>
</dbReference>
<organism evidence="3">
    <name type="scientific">marine sediment metagenome</name>
    <dbReference type="NCBI Taxonomy" id="412755"/>
    <lineage>
        <taxon>unclassified sequences</taxon>
        <taxon>metagenomes</taxon>
        <taxon>ecological metagenomes</taxon>
    </lineage>
</organism>
<dbReference type="AlphaFoldDB" id="A0A0F9RV94"/>
<evidence type="ECO:0000313" key="3">
    <source>
        <dbReference type="EMBL" id="KKN21128.1"/>
    </source>
</evidence>
<feature type="domain" description="HTH tetR-type" evidence="2">
    <location>
        <begin position="1"/>
        <end position="61"/>
    </location>
</feature>
<protein>
    <recommendedName>
        <fullName evidence="2">HTH tetR-type domain-containing protein</fullName>
    </recommendedName>
</protein>
<comment type="caution">
    <text evidence="3">The sequence shown here is derived from an EMBL/GenBank/DDBJ whole genome shotgun (WGS) entry which is preliminary data.</text>
</comment>
<dbReference type="PRINTS" id="PR00455">
    <property type="entry name" value="HTHTETR"/>
</dbReference>
<dbReference type="PANTHER" id="PTHR43479">
    <property type="entry name" value="ACREF/ENVCD OPERON REPRESSOR-RELATED"/>
    <property type="match status" value="1"/>
</dbReference>
<dbReference type="InterPro" id="IPR001647">
    <property type="entry name" value="HTH_TetR"/>
</dbReference>
<evidence type="ECO:0000259" key="2">
    <source>
        <dbReference type="PROSITE" id="PS50977"/>
    </source>
</evidence>
<dbReference type="InterPro" id="IPR050624">
    <property type="entry name" value="HTH-type_Tx_Regulator"/>
</dbReference>
<dbReference type="Pfam" id="PF00440">
    <property type="entry name" value="TetR_N"/>
    <property type="match status" value="1"/>
</dbReference>
<accession>A0A0F9RV94</accession>
<dbReference type="Gene3D" id="1.10.357.10">
    <property type="entry name" value="Tetracycline Repressor, domain 2"/>
    <property type="match status" value="1"/>
</dbReference>
<dbReference type="SUPFAM" id="SSF46689">
    <property type="entry name" value="Homeodomain-like"/>
    <property type="match status" value="1"/>
</dbReference>
<gene>
    <name evidence="3" type="ORF">LCGC14_0928600</name>
</gene>
<proteinExistence type="predicted"/>
<dbReference type="GO" id="GO:0003677">
    <property type="term" value="F:DNA binding"/>
    <property type="evidence" value="ECO:0007669"/>
    <property type="project" value="UniProtKB-KW"/>
</dbReference>